<evidence type="ECO:0000313" key="2">
    <source>
        <dbReference type="EMBL" id="OTP71300.1"/>
    </source>
</evidence>
<evidence type="ECO:0000259" key="1">
    <source>
        <dbReference type="Pfam" id="PF07883"/>
    </source>
</evidence>
<dbReference type="AlphaFoldDB" id="A0A242MJ28"/>
<accession>A0A242MJ28</accession>
<dbReference type="RefSeq" id="WP_236873683.1">
    <property type="nucleotide sequence ID" value="NZ_NBTZ01000102.1"/>
</dbReference>
<dbReference type="Proteomes" id="UP000195221">
    <property type="component" value="Unassembled WGS sequence"/>
</dbReference>
<sequence length="166" mass="18092">MNMNSKLTESASLTLTNDRRVAIPEIGLELRVRTPQDFAGSGLELIETTNAPGFGPPLHKHREAEIFYILQGRYLFEVDGKRFEATAGDTVVANGNVPHRFVNTDSDPSKQLVMIVPGFDALAFFTKLGAAMKGGRLDDEAKQAFSARWGVEFLGPPLGTPSRGTE</sequence>
<protein>
    <recommendedName>
        <fullName evidence="1">Cupin type-2 domain-containing protein</fullName>
    </recommendedName>
</protein>
<dbReference type="SUPFAM" id="SSF51182">
    <property type="entry name" value="RmlC-like cupins"/>
    <property type="match status" value="1"/>
</dbReference>
<gene>
    <name evidence="2" type="ORF">PAMC26577_25525</name>
</gene>
<dbReference type="PANTHER" id="PTHR36440:SF1">
    <property type="entry name" value="PUTATIVE (AFU_ORTHOLOGUE AFUA_8G07350)-RELATED"/>
    <property type="match status" value="1"/>
</dbReference>
<feature type="domain" description="Cupin type-2" evidence="1">
    <location>
        <begin position="51"/>
        <end position="113"/>
    </location>
</feature>
<organism evidence="2 3">
    <name type="scientific">Caballeronia sordidicola</name>
    <name type="common">Burkholderia sordidicola</name>
    <dbReference type="NCBI Taxonomy" id="196367"/>
    <lineage>
        <taxon>Bacteria</taxon>
        <taxon>Pseudomonadati</taxon>
        <taxon>Pseudomonadota</taxon>
        <taxon>Betaproteobacteria</taxon>
        <taxon>Burkholderiales</taxon>
        <taxon>Burkholderiaceae</taxon>
        <taxon>Caballeronia</taxon>
    </lineage>
</organism>
<proteinExistence type="predicted"/>
<dbReference type="Gene3D" id="2.60.120.10">
    <property type="entry name" value="Jelly Rolls"/>
    <property type="match status" value="1"/>
</dbReference>
<dbReference type="InterPro" id="IPR014710">
    <property type="entry name" value="RmlC-like_jellyroll"/>
</dbReference>
<dbReference type="InterPro" id="IPR011051">
    <property type="entry name" value="RmlC_Cupin_sf"/>
</dbReference>
<reference evidence="2 3" key="1">
    <citation type="submission" date="2017-03" db="EMBL/GenBank/DDBJ databases">
        <title>Genome analysis of strain PAMC 26577.</title>
        <authorList>
            <person name="Oh H.-M."/>
            <person name="Yang J.-A."/>
        </authorList>
    </citation>
    <scope>NUCLEOTIDE SEQUENCE [LARGE SCALE GENOMIC DNA]</scope>
    <source>
        <strain evidence="2 3">PAMC 26577</strain>
    </source>
</reference>
<dbReference type="CDD" id="cd02208">
    <property type="entry name" value="cupin_RmlC-like"/>
    <property type="match status" value="1"/>
</dbReference>
<name>A0A242MJ28_CABSO</name>
<dbReference type="EMBL" id="NBTZ01000102">
    <property type="protein sequence ID" value="OTP71300.1"/>
    <property type="molecule type" value="Genomic_DNA"/>
</dbReference>
<dbReference type="InterPro" id="IPR013096">
    <property type="entry name" value="Cupin_2"/>
</dbReference>
<dbReference type="PANTHER" id="PTHR36440">
    <property type="entry name" value="PUTATIVE (AFU_ORTHOLOGUE AFUA_8G07350)-RELATED"/>
    <property type="match status" value="1"/>
</dbReference>
<comment type="caution">
    <text evidence="2">The sequence shown here is derived from an EMBL/GenBank/DDBJ whole genome shotgun (WGS) entry which is preliminary data.</text>
</comment>
<dbReference type="Pfam" id="PF07883">
    <property type="entry name" value="Cupin_2"/>
    <property type="match status" value="1"/>
</dbReference>
<evidence type="ECO:0000313" key="3">
    <source>
        <dbReference type="Proteomes" id="UP000195221"/>
    </source>
</evidence>
<dbReference type="InterPro" id="IPR053146">
    <property type="entry name" value="QDO-like"/>
</dbReference>